<dbReference type="EC" id="3.6.1.74" evidence="8"/>
<comment type="function">
    <text evidence="8">First step of mRNA capping. Converts the 5'-triphosphate end of a nascent mRNA chain into a diphosphate end.</text>
</comment>
<dbReference type="InterPro" id="IPR033469">
    <property type="entry name" value="CYTH-like_dom_sf"/>
</dbReference>
<organism evidence="10 11">
    <name type="scientific">Hepatospora eriocheir</name>
    <dbReference type="NCBI Taxonomy" id="1081669"/>
    <lineage>
        <taxon>Eukaryota</taxon>
        <taxon>Fungi</taxon>
        <taxon>Fungi incertae sedis</taxon>
        <taxon>Microsporidia</taxon>
        <taxon>Hepatosporidae</taxon>
        <taxon>Hepatospora</taxon>
    </lineage>
</organism>
<dbReference type="VEuPathDB" id="MicrosporidiaDB:A0H76_232"/>
<reference evidence="10 11" key="1">
    <citation type="journal article" date="2017" name="Environ. Microbiol.">
        <title>Decay of the glycolytic pathway and adaptation to intranuclear parasitism within Enterocytozoonidae microsporidia.</title>
        <authorList>
            <person name="Wiredu Boakye D."/>
            <person name="Jaroenlak P."/>
            <person name="Prachumwat A."/>
            <person name="Williams T.A."/>
            <person name="Bateman K.S."/>
            <person name="Itsathitphaisarn O."/>
            <person name="Sritunyalucksana K."/>
            <person name="Paszkiewicz K.H."/>
            <person name="Moore K.A."/>
            <person name="Stentiford G.D."/>
            <person name="Williams B.A."/>
        </authorList>
    </citation>
    <scope>NUCLEOTIDE SEQUENCE [LARGE SCALE GENOMIC DNA]</scope>
    <source>
        <strain evidence="11">canceri</strain>
    </source>
</reference>
<dbReference type="CDD" id="cd07470">
    <property type="entry name" value="CYTH-like_mRNA_RTPase"/>
    <property type="match status" value="1"/>
</dbReference>
<dbReference type="InterPro" id="IPR040343">
    <property type="entry name" value="Cet1/Ctl1"/>
</dbReference>
<feature type="domain" description="mRNA triphosphatase Cet1-like" evidence="9">
    <location>
        <begin position="26"/>
        <end position="98"/>
    </location>
</feature>
<comment type="cofactor">
    <cofactor evidence="1 8">
        <name>Mg(2+)</name>
        <dbReference type="ChEBI" id="CHEBI:18420"/>
    </cofactor>
</comment>
<evidence type="ECO:0000256" key="3">
    <source>
        <dbReference type="ARBA" id="ARBA00006345"/>
    </source>
</evidence>
<comment type="catalytic activity">
    <reaction evidence="7">
        <text>a 5'-end triphospho-ribonucleoside in mRNA + H2O = a 5'-end diphospho-ribonucleoside in mRNA + phosphate + H(+)</text>
        <dbReference type="Rhea" id="RHEA:67004"/>
        <dbReference type="Rhea" id="RHEA-COMP:17164"/>
        <dbReference type="Rhea" id="RHEA-COMP:17165"/>
        <dbReference type="ChEBI" id="CHEBI:15377"/>
        <dbReference type="ChEBI" id="CHEBI:15378"/>
        <dbReference type="ChEBI" id="CHEBI:43474"/>
        <dbReference type="ChEBI" id="CHEBI:167616"/>
        <dbReference type="ChEBI" id="CHEBI:167618"/>
        <dbReference type="EC" id="3.6.1.74"/>
    </reaction>
    <physiologicalReaction direction="left-to-right" evidence="7">
        <dbReference type="Rhea" id="RHEA:67005"/>
    </physiologicalReaction>
</comment>
<dbReference type="PANTHER" id="PTHR28118">
    <property type="entry name" value="POLYNUCLEOTIDE 5'-TRIPHOSPHATASE-RELATED"/>
    <property type="match status" value="1"/>
</dbReference>
<dbReference type="Proteomes" id="UP000192501">
    <property type="component" value="Unassembled WGS sequence"/>
</dbReference>
<dbReference type="GO" id="GO:0006370">
    <property type="term" value="P:7-methylguanosine mRNA capping"/>
    <property type="evidence" value="ECO:0007669"/>
    <property type="project" value="UniProtKB-UniRule"/>
</dbReference>
<protein>
    <recommendedName>
        <fullName evidence="8">mRNA-capping enzyme subunit beta</fullName>
        <ecNumber evidence="8">3.6.1.74</ecNumber>
    </recommendedName>
    <alternativeName>
        <fullName evidence="8">mRNA 5'-phosphatase</fullName>
    </alternativeName>
    <alternativeName>
        <fullName evidence="8">mRNA 5'-triphosphate monophosphatase</fullName>
    </alternativeName>
</protein>
<comment type="subunit">
    <text evidence="8">Heterodimer. The mRNA-capping enzyme is composed of two separate chains alpha and beta, respectively a mRNA guanylyltransferase and an mRNA 5'-triphosphate monophosphatase.</text>
</comment>
<accession>A0A1X0QJ28</accession>
<dbReference type="SUPFAM" id="SSF55154">
    <property type="entry name" value="CYTH-like phosphatases"/>
    <property type="match status" value="1"/>
</dbReference>
<evidence type="ECO:0000256" key="1">
    <source>
        <dbReference type="ARBA" id="ARBA00001946"/>
    </source>
</evidence>
<dbReference type="AlphaFoldDB" id="A0A1X0QJ28"/>
<comment type="subcellular location">
    <subcellularLocation>
        <location evidence="2 8">Nucleus</location>
    </subcellularLocation>
</comment>
<evidence type="ECO:0000313" key="11">
    <source>
        <dbReference type="Proteomes" id="UP000192501"/>
    </source>
</evidence>
<keyword evidence="4 8" id="KW-0507">mRNA processing</keyword>
<gene>
    <name evidence="10" type="ORF">A0H76_232</name>
</gene>
<dbReference type="InterPro" id="IPR004206">
    <property type="entry name" value="mRNA_triPase_Cet1"/>
</dbReference>
<dbReference type="VEuPathDB" id="MicrosporidiaDB:HERIO_2044"/>
<sequence>MFKIDSVEKRMNCTINEIIESILREYEMIDNLEVEVRLGYLIDKITHTRVELNVMLPIVYNSITPFYYFKSGVSQTDFQNYLSLFKSMTPTVYNDTVSINSSNIRKIKVKDSEDVIFEKKVRLKDITIYMPSNDYDLRISISREEIKEKIVPFTTNFIRERERKSFKMNDLTLDFTTVKNKGSKDAIYEIELEGRTKKYDIKNFINKAIEMSYKVKN</sequence>
<dbReference type="Gene3D" id="3.20.100.10">
    <property type="entry name" value="mRNA triphosphatase Cet1-like"/>
    <property type="match status" value="1"/>
</dbReference>
<comment type="caution">
    <text evidence="10">The sequence shown here is derived from an EMBL/GenBank/DDBJ whole genome shotgun (WGS) entry which is preliminary data.</text>
</comment>
<comment type="similarity">
    <text evidence="3 8">Belongs to the fungal TPase family.</text>
</comment>
<dbReference type="Pfam" id="PF02940">
    <property type="entry name" value="mRNA_triPase"/>
    <property type="match status" value="2"/>
</dbReference>
<evidence type="ECO:0000313" key="10">
    <source>
        <dbReference type="EMBL" id="ORD99756.1"/>
    </source>
</evidence>
<keyword evidence="5 8" id="KW-0378">Hydrolase</keyword>
<dbReference type="EMBL" id="LTAI01000119">
    <property type="protein sequence ID" value="ORD99756.1"/>
    <property type="molecule type" value="Genomic_DNA"/>
</dbReference>
<evidence type="ECO:0000256" key="6">
    <source>
        <dbReference type="ARBA" id="ARBA00023242"/>
    </source>
</evidence>
<evidence type="ECO:0000256" key="4">
    <source>
        <dbReference type="ARBA" id="ARBA00022664"/>
    </source>
</evidence>
<evidence type="ECO:0000259" key="9">
    <source>
        <dbReference type="Pfam" id="PF02940"/>
    </source>
</evidence>
<keyword evidence="6 8" id="KW-0539">Nucleus</keyword>
<dbReference type="GO" id="GO:0140818">
    <property type="term" value="F:mRNA 5'-triphosphate monophosphatase activity"/>
    <property type="evidence" value="ECO:0007669"/>
    <property type="project" value="UniProtKB-EC"/>
</dbReference>
<evidence type="ECO:0000256" key="7">
    <source>
        <dbReference type="ARBA" id="ARBA00047740"/>
    </source>
</evidence>
<dbReference type="InterPro" id="IPR037009">
    <property type="entry name" value="mRNA_triPase_Cet1_sf"/>
</dbReference>
<dbReference type="PANTHER" id="PTHR28118:SF1">
    <property type="entry name" value="POLYNUCLEOTIDE 5'-TRIPHOSPHATASE CTL1-RELATED"/>
    <property type="match status" value="1"/>
</dbReference>
<name>A0A1X0QJ28_9MICR</name>
<proteinExistence type="inferred from homology"/>
<evidence type="ECO:0000256" key="5">
    <source>
        <dbReference type="ARBA" id="ARBA00022801"/>
    </source>
</evidence>
<evidence type="ECO:0000256" key="8">
    <source>
        <dbReference type="RuleBase" id="RU367053"/>
    </source>
</evidence>
<evidence type="ECO:0000256" key="2">
    <source>
        <dbReference type="ARBA" id="ARBA00004123"/>
    </source>
</evidence>
<dbReference type="GO" id="GO:0031533">
    <property type="term" value="C:mRNA capping enzyme complex"/>
    <property type="evidence" value="ECO:0007669"/>
    <property type="project" value="UniProtKB-UniRule"/>
</dbReference>
<keyword evidence="8" id="KW-0506">mRNA capping</keyword>
<dbReference type="GO" id="GO:0004651">
    <property type="term" value="F:polynucleotide 5'-phosphatase activity"/>
    <property type="evidence" value="ECO:0007669"/>
    <property type="project" value="UniProtKB-UniRule"/>
</dbReference>
<feature type="domain" description="mRNA triphosphatase Cet1-like" evidence="9">
    <location>
        <begin position="110"/>
        <end position="193"/>
    </location>
</feature>